<evidence type="ECO:0000256" key="4">
    <source>
        <dbReference type="ARBA" id="ARBA00022679"/>
    </source>
</evidence>
<comment type="catalytic activity">
    <reaction evidence="9 10 11">
        <text>adenosine(37) in tRNA + dimethylallyl diphosphate = N(6)-dimethylallyladenosine(37) in tRNA + diphosphate</text>
        <dbReference type="Rhea" id="RHEA:26482"/>
        <dbReference type="Rhea" id="RHEA-COMP:10162"/>
        <dbReference type="Rhea" id="RHEA-COMP:10375"/>
        <dbReference type="ChEBI" id="CHEBI:33019"/>
        <dbReference type="ChEBI" id="CHEBI:57623"/>
        <dbReference type="ChEBI" id="CHEBI:74411"/>
        <dbReference type="ChEBI" id="CHEBI:74415"/>
        <dbReference type="EC" id="2.5.1.75"/>
    </reaction>
</comment>
<evidence type="ECO:0000256" key="13">
    <source>
        <dbReference type="RuleBase" id="RU003785"/>
    </source>
</evidence>
<evidence type="ECO:0000256" key="1">
    <source>
        <dbReference type="ARBA" id="ARBA00001946"/>
    </source>
</evidence>
<evidence type="ECO:0000313" key="15">
    <source>
        <dbReference type="Proteomes" id="UP000706333"/>
    </source>
</evidence>
<dbReference type="SUPFAM" id="SSF52540">
    <property type="entry name" value="P-loop containing nucleoside triphosphate hydrolases"/>
    <property type="match status" value="2"/>
</dbReference>
<dbReference type="GO" id="GO:0052381">
    <property type="term" value="F:tRNA dimethylallyltransferase activity"/>
    <property type="evidence" value="ECO:0007669"/>
    <property type="project" value="UniProtKB-UniRule"/>
</dbReference>
<protein>
    <recommendedName>
        <fullName evidence="10">tRNA dimethylallyltransferase</fullName>
        <ecNumber evidence="10">2.5.1.75</ecNumber>
    </recommendedName>
    <alternativeName>
        <fullName evidence="10">Dimethylallyl diphosphate:tRNA dimethylallyltransferase</fullName>
        <shortName evidence="10">DMAPP:tRNA dimethylallyltransferase</shortName>
        <shortName evidence="10">DMATase</shortName>
    </alternativeName>
    <alternativeName>
        <fullName evidence="10">Isopentenyl-diphosphate:tRNA isopentenyltransferase</fullName>
        <shortName evidence="10">IPP transferase</shortName>
        <shortName evidence="10">IPPT</shortName>
        <shortName evidence="10">IPTase</shortName>
    </alternativeName>
</protein>
<evidence type="ECO:0000256" key="2">
    <source>
        <dbReference type="ARBA" id="ARBA00003213"/>
    </source>
</evidence>
<reference evidence="14" key="1">
    <citation type="submission" date="2017-05" db="EMBL/GenBank/DDBJ databases">
        <authorList>
            <person name="Imhoff J.F."/>
            <person name="Rahn T."/>
            <person name="Kuenzel S."/>
            <person name="Neulinger S.C."/>
        </authorList>
    </citation>
    <scope>NUCLEOTIDE SEQUENCE</scope>
    <source>
        <strain evidence="14">LMG 28126</strain>
    </source>
</reference>
<dbReference type="PANTHER" id="PTHR11088">
    <property type="entry name" value="TRNA DIMETHYLALLYLTRANSFERASE"/>
    <property type="match status" value="1"/>
</dbReference>
<dbReference type="RefSeq" id="WP_201157346.1">
    <property type="nucleotide sequence ID" value="NZ_NHSD01000261.1"/>
</dbReference>
<dbReference type="AlphaFoldDB" id="A0A934WHX1"/>
<keyword evidence="15" id="KW-1185">Reference proteome</keyword>
<evidence type="ECO:0000256" key="12">
    <source>
        <dbReference type="RuleBase" id="RU003784"/>
    </source>
</evidence>
<dbReference type="NCBIfam" id="TIGR00174">
    <property type="entry name" value="miaA"/>
    <property type="match status" value="1"/>
</dbReference>
<evidence type="ECO:0000256" key="11">
    <source>
        <dbReference type="RuleBase" id="RU003783"/>
    </source>
</evidence>
<keyword evidence="5 10" id="KW-0819">tRNA processing</keyword>
<dbReference type="InterPro" id="IPR039657">
    <property type="entry name" value="Dimethylallyltransferase"/>
</dbReference>
<accession>A0A934WHX1</accession>
<dbReference type="InterPro" id="IPR018022">
    <property type="entry name" value="IPT"/>
</dbReference>
<dbReference type="InterPro" id="IPR027417">
    <property type="entry name" value="P-loop_NTPase"/>
</dbReference>
<gene>
    <name evidence="10" type="primary">miaA</name>
    <name evidence="14" type="ORF">CCR87_09650</name>
</gene>
<comment type="subunit">
    <text evidence="10">Monomer.</text>
</comment>
<name>A0A934WHX1_9RHOB</name>
<evidence type="ECO:0000256" key="8">
    <source>
        <dbReference type="ARBA" id="ARBA00022842"/>
    </source>
</evidence>
<dbReference type="Pfam" id="PF01715">
    <property type="entry name" value="IPPT"/>
    <property type="match status" value="1"/>
</dbReference>
<feature type="binding site" evidence="10">
    <location>
        <begin position="26"/>
        <end position="31"/>
    </location>
    <ligand>
        <name>substrate</name>
    </ligand>
</feature>
<dbReference type="Proteomes" id="UP000706333">
    <property type="component" value="Unassembled WGS sequence"/>
</dbReference>
<evidence type="ECO:0000256" key="5">
    <source>
        <dbReference type="ARBA" id="ARBA00022694"/>
    </source>
</evidence>
<comment type="function">
    <text evidence="2 10 12">Catalyzes the transfer of a dimethylallyl group onto the adenine at position 37 in tRNAs that read codons beginning with uridine, leading to the formation of N6-(dimethylallyl)adenosine (i(6)A).</text>
</comment>
<keyword evidence="6 10" id="KW-0547">Nucleotide-binding</keyword>
<dbReference type="HAMAP" id="MF_00185">
    <property type="entry name" value="IPP_trans"/>
    <property type="match status" value="1"/>
</dbReference>
<dbReference type="Gene3D" id="3.40.50.300">
    <property type="entry name" value="P-loop containing nucleotide triphosphate hydrolases"/>
    <property type="match status" value="1"/>
</dbReference>
<dbReference type="GO" id="GO:0005524">
    <property type="term" value="F:ATP binding"/>
    <property type="evidence" value="ECO:0007669"/>
    <property type="project" value="UniProtKB-UniRule"/>
</dbReference>
<evidence type="ECO:0000256" key="7">
    <source>
        <dbReference type="ARBA" id="ARBA00022840"/>
    </source>
</evidence>
<dbReference type="EC" id="2.5.1.75" evidence="10"/>
<comment type="caution">
    <text evidence="10">Lacks conserved residue(s) required for the propagation of feature annotation.</text>
</comment>
<dbReference type="Gene3D" id="1.10.20.140">
    <property type="match status" value="1"/>
</dbReference>
<proteinExistence type="inferred from homology"/>
<evidence type="ECO:0000313" key="14">
    <source>
        <dbReference type="EMBL" id="MBK5927585.1"/>
    </source>
</evidence>
<dbReference type="GO" id="GO:0006400">
    <property type="term" value="P:tRNA modification"/>
    <property type="evidence" value="ECO:0007669"/>
    <property type="project" value="TreeGrafter"/>
</dbReference>
<organism evidence="14 15">
    <name type="scientific">Rhodobaculum claviforme</name>
    <dbReference type="NCBI Taxonomy" id="1549854"/>
    <lineage>
        <taxon>Bacteria</taxon>
        <taxon>Pseudomonadati</taxon>
        <taxon>Pseudomonadota</taxon>
        <taxon>Alphaproteobacteria</taxon>
        <taxon>Rhodobacterales</taxon>
        <taxon>Paracoccaceae</taxon>
        <taxon>Rhodobaculum</taxon>
    </lineage>
</organism>
<reference evidence="14" key="2">
    <citation type="journal article" date="2020" name="Microorganisms">
        <title>Osmotic Adaptation and Compatible Solute Biosynthesis of Phototrophic Bacteria as Revealed from Genome Analyses.</title>
        <authorList>
            <person name="Imhoff J.F."/>
            <person name="Rahn T."/>
            <person name="Kunzel S."/>
            <person name="Keller A."/>
            <person name="Neulinger S.C."/>
        </authorList>
    </citation>
    <scope>NUCLEOTIDE SEQUENCE</scope>
    <source>
        <strain evidence="14">LMG 28126</strain>
    </source>
</reference>
<feature type="binding site" evidence="10">
    <location>
        <begin position="24"/>
        <end position="31"/>
    </location>
    <ligand>
        <name>ATP</name>
        <dbReference type="ChEBI" id="CHEBI:30616"/>
    </ligand>
</feature>
<evidence type="ECO:0000256" key="6">
    <source>
        <dbReference type="ARBA" id="ARBA00022741"/>
    </source>
</evidence>
<dbReference type="EMBL" id="NHSD01000261">
    <property type="protein sequence ID" value="MBK5927585.1"/>
    <property type="molecule type" value="Genomic_DNA"/>
</dbReference>
<keyword evidence="8 10" id="KW-0460">Magnesium</keyword>
<evidence type="ECO:0000256" key="3">
    <source>
        <dbReference type="ARBA" id="ARBA00005842"/>
    </source>
</evidence>
<feature type="site" description="Interaction with substrate tRNA" evidence="10">
    <location>
        <position position="111"/>
    </location>
</feature>
<comment type="similarity">
    <text evidence="3 10 13">Belongs to the IPP transferase family.</text>
</comment>
<comment type="cofactor">
    <cofactor evidence="1 10">
        <name>Mg(2+)</name>
        <dbReference type="ChEBI" id="CHEBI:18420"/>
    </cofactor>
</comment>
<dbReference type="PANTHER" id="PTHR11088:SF60">
    <property type="entry name" value="TRNA DIMETHYLALLYLTRANSFERASE"/>
    <property type="match status" value="1"/>
</dbReference>
<sequence>MDIPRDLAATLAAAAAGRPVLIAGPTAGGKSALALALAERTGATVVNADALQVYGCWRVLTARPGPADLARAPHALYGHLARDADWSVGHWLRAVAPYLRARPAPVIVGGTGLYFTALTRGLAEIPPIPAPLRAEAEARLRRDGLGPLVAALDAATRARIDTANPARVLRAWEVWRATGRGLADWQAATSAPLLAPDAALRVVVRVAPDVLGARIDARFDAMMAAGALDEVRAELPHWDPARPSARAIGAPELVAHLRGAVTLPEAVAAATTATRRYAKRQRTWLRNRLGDWQAVSPEG</sequence>
<evidence type="ECO:0000256" key="10">
    <source>
        <dbReference type="HAMAP-Rule" id="MF_00185"/>
    </source>
</evidence>
<comment type="caution">
    <text evidence="14">The sequence shown here is derived from an EMBL/GenBank/DDBJ whole genome shotgun (WGS) entry which is preliminary data.</text>
</comment>
<keyword evidence="4 10" id="KW-0808">Transferase</keyword>
<feature type="site" description="Interaction with substrate tRNA" evidence="10">
    <location>
        <position position="133"/>
    </location>
</feature>
<keyword evidence="7 10" id="KW-0067">ATP-binding</keyword>
<evidence type="ECO:0000256" key="9">
    <source>
        <dbReference type="ARBA" id="ARBA00049563"/>
    </source>
</evidence>